<evidence type="ECO:0000256" key="1">
    <source>
        <dbReference type="ARBA" id="ARBA00005290"/>
    </source>
</evidence>
<protein>
    <submittedName>
        <fullName evidence="5">ATP/GTP-binding protein</fullName>
    </submittedName>
</protein>
<evidence type="ECO:0000256" key="3">
    <source>
        <dbReference type="ARBA" id="ARBA00022801"/>
    </source>
</evidence>
<dbReference type="Gene3D" id="3.40.50.300">
    <property type="entry name" value="P-loop containing nucleotide triphosphate hydrolases"/>
    <property type="match status" value="1"/>
</dbReference>
<dbReference type="GO" id="GO:0003924">
    <property type="term" value="F:GTPase activity"/>
    <property type="evidence" value="ECO:0007669"/>
    <property type="project" value="TreeGrafter"/>
</dbReference>
<dbReference type="InterPro" id="IPR027417">
    <property type="entry name" value="P-loop_NTPase"/>
</dbReference>
<dbReference type="InterPro" id="IPR004130">
    <property type="entry name" value="Gpn"/>
</dbReference>
<keyword evidence="3" id="KW-0378">Hydrolase</keyword>
<keyword evidence="6" id="KW-1185">Reference proteome</keyword>
<dbReference type="EMBL" id="JAVDZE010000001">
    <property type="protein sequence ID" value="MDV3103111.1"/>
    <property type="molecule type" value="Genomic_DNA"/>
</dbReference>
<proteinExistence type="inferred from homology"/>
<gene>
    <name evidence="5" type="ORF">RBI02_00870</name>
</gene>
<organism evidence="5 6">
    <name type="scientific">Thermococcus waiotapuensis</name>
    <dbReference type="NCBI Taxonomy" id="90909"/>
    <lineage>
        <taxon>Archaea</taxon>
        <taxon>Methanobacteriati</taxon>
        <taxon>Methanobacteriota</taxon>
        <taxon>Thermococci</taxon>
        <taxon>Thermococcales</taxon>
        <taxon>Thermococcaceae</taxon>
        <taxon>Thermococcus</taxon>
    </lineage>
</organism>
<reference evidence="5 6" key="1">
    <citation type="submission" date="2023-08" db="EMBL/GenBank/DDBJ databases">
        <title>Draft genome sequence of Thermococcus waiotapuensis WT1T, a thermophilic sulphur-dependent archaeon from order Thermococcales.</title>
        <authorList>
            <person name="Manners S.H."/>
            <person name="Carere C.R."/>
            <person name="Dhami M.K."/>
            <person name="Dobson R.C.J."/>
            <person name="Stott M.B."/>
        </authorList>
    </citation>
    <scope>NUCLEOTIDE SEQUENCE [LARGE SCALE GENOMIC DNA]</scope>
    <source>
        <strain evidence="5 6">WT1</strain>
    </source>
</reference>
<dbReference type="NCBIfam" id="NF010339">
    <property type="entry name" value="PRK13768.1-1"/>
    <property type="match status" value="1"/>
</dbReference>
<evidence type="ECO:0000313" key="6">
    <source>
        <dbReference type="Proteomes" id="UP001245683"/>
    </source>
</evidence>
<evidence type="ECO:0000256" key="4">
    <source>
        <dbReference type="ARBA" id="ARBA00023134"/>
    </source>
</evidence>
<dbReference type="Proteomes" id="UP001245683">
    <property type="component" value="Unassembled WGS sequence"/>
</dbReference>
<evidence type="ECO:0000313" key="5">
    <source>
        <dbReference type="EMBL" id="MDV3103111.1"/>
    </source>
</evidence>
<comment type="caution">
    <text evidence="5">The sequence shown here is derived from an EMBL/GenBank/DDBJ whole genome shotgun (WGS) entry which is preliminary data.</text>
</comment>
<name>A0AAE4NUZ9_9EURY</name>
<evidence type="ECO:0000256" key="2">
    <source>
        <dbReference type="ARBA" id="ARBA00022741"/>
    </source>
</evidence>
<keyword evidence="2" id="KW-0547">Nucleotide-binding</keyword>
<accession>A0AAE4NUZ9</accession>
<dbReference type="GO" id="GO:0005525">
    <property type="term" value="F:GTP binding"/>
    <property type="evidence" value="ECO:0007669"/>
    <property type="project" value="UniProtKB-KW"/>
</dbReference>
<dbReference type="PANTHER" id="PTHR21231">
    <property type="entry name" value="XPA-BINDING PROTEIN 1-RELATED"/>
    <property type="match status" value="1"/>
</dbReference>
<keyword evidence="4" id="KW-0342">GTP-binding</keyword>
<dbReference type="RefSeq" id="WP_315339536.1">
    <property type="nucleotide sequence ID" value="NZ_JAVDZE010000001.1"/>
</dbReference>
<dbReference type="AlphaFoldDB" id="A0AAE4NUZ9"/>
<dbReference type="PANTHER" id="PTHR21231:SF8">
    <property type="entry name" value="GPN-LOOP GTPASE 1"/>
    <property type="match status" value="1"/>
</dbReference>
<dbReference type="Pfam" id="PF03029">
    <property type="entry name" value="ATP_bind_1"/>
    <property type="match status" value="1"/>
</dbReference>
<comment type="similarity">
    <text evidence="1">Belongs to the GPN-loop GTPase family.</text>
</comment>
<dbReference type="SUPFAM" id="SSF52540">
    <property type="entry name" value="P-loop containing nucleoside triphosphate hydrolases"/>
    <property type="match status" value="1"/>
</dbReference>
<sequence>MILIFLGTAGSGKTTITASFGEYLEKNGKSVGYVNLDTGVKKLPYRPDIDVRDIITVEELMKEGYGPNGAIVESYDRLLSHAEGIVGGILELDEERDYLLIDTPGQMESFLFHDFGIRITEHLSEPLVAYLFSPEILKKPRDYCFVRFFAIMIALRLGTTTVPVLNKVDLIKEELPSIRRLLEEVDYLNARLRLDPSMQGLLASRICSFLPEVSSPVRVVYASAKTGEGFDELETLSYEHYCTCGDLT</sequence>